<gene>
    <name evidence="3" type="primary">porU</name>
    <name evidence="3" type="ORF">Y10_11500</name>
</gene>
<dbReference type="SUPFAM" id="SSF52129">
    <property type="entry name" value="Caspase-like"/>
    <property type="match status" value="1"/>
</dbReference>
<dbReference type="Gene3D" id="3.40.50.1460">
    <property type="match status" value="1"/>
</dbReference>
<evidence type="ECO:0000256" key="1">
    <source>
        <dbReference type="ARBA" id="ARBA00022729"/>
    </source>
</evidence>
<dbReference type="NCBIfam" id="TIGR04183">
    <property type="entry name" value="Por_Secre_tail"/>
    <property type="match status" value="1"/>
</dbReference>
<name>A0ABQ5MHB6_9FLAO</name>
<dbReference type="InterPro" id="IPR029030">
    <property type="entry name" value="Caspase-like_dom_sf"/>
</dbReference>
<proteinExistence type="predicted"/>
<dbReference type="NCBIfam" id="NF033707">
    <property type="entry name" value="T9SS_sortase"/>
    <property type="match status" value="1"/>
</dbReference>
<keyword evidence="4" id="KW-1185">Reference proteome</keyword>
<dbReference type="Proteomes" id="UP001143543">
    <property type="component" value="Unassembled WGS sequence"/>
</dbReference>
<dbReference type="InterPro" id="IPR029031">
    <property type="entry name" value="Gingipain_N_sf"/>
</dbReference>
<dbReference type="InterPro" id="IPR001769">
    <property type="entry name" value="Gingipain"/>
</dbReference>
<keyword evidence="1" id="KW-0732">Signal</keyword>
<sequence length="1278" mass="143816">MSFGQQKHFNLTWDGPRVLENRLNKITVPYFDNEYTDFTDGVLEFGFHWLDNQRVDPASLKVFNVQYETISVSDLYDLKLTSLKEDLGATLKTSKAREQLHTFLRFNPIVYNNGVIRRVKSIDVSYSYLNNGYKVDDVPAISNSILATGNWYKFYVEESGVFRINRQFLNSLGVNLSEVDPRTIKIYGYGGDMLPLLNEDNEYYDLPEIPLQVRGEEDGNFDSSDYILFYATGPNEWNEDSQTNNNLYNDIIYYYLTYGGVNGKRVQVGVEPNLGASQSITMYDDYQFHELDEYNIVNLGRRWFGEIFNGDAEESFEFDLENLVTTEPVRIGVKAAATSSVVTSMDASVNGQSLFTLSFNPIDEEGGLYATEDSNVPGVPFTRGLRYGEVNVSSEEVTVTLNYNSNQVPSSLGFLDYITVESKRMLSGRGEQFSFTYNDAATMTGVGEYVISNASNVRQVWDVTDMYNVSAYQNVGQDDVYSFKVNLGEAREYVVVDALGYKSPSINSSDRNVTNQNLKGTIFTDEVGNFAGVDYIIFTPDIFRSQAERLANFHRSYSGLNTKVVTFQEVYDEFSTGNQDIVAIRNFIKYVYDNAPSAAEQLQYICMFGDGSYDYKNITSGNTNFAPLFHSYYSFSLTTSISTDDFYGMMDADDGAMDTNDLLDIAVGRIVVDDVQQASEVVDKIINYVDNESYGRWRNNILLVSDDVDLSWEYQIEELQDALGDEIEVNKPFFNIEKVHTDSYVQQTTSGGERYPDAKSDLLDKIKLGALVISYFGHGGEEGLSSERIFQTADVQQLDNEYRYPLFITVTCDFSRFDNPSQDTAGEYLYWNANGGAISLITTTREIYAINGGIYNDIIAEYLYGYGTTDYVSIGEALRLAKNDPMFGTSIQKRVVSYIGDPALKLAIPEPQVNLTHVNGVPVAQADEVLEALSTVTLRGNVTNENGVLLSSYSGNVFVTVYDKDIERQTLGNDGVVVDTASGEVYKMDFKVLGEVLFRGKATVVNGEFDFEFVVPRDALIPVDNGRISFYTIDDEYTGDKTGYNTDILIGGLNENAPEDNDGPEITLYMNDQNFLYGGMTNQSPILLAYLTDENGINTSSGIGHDIVAILDGDESNPYVLNDYYETELDVYTDGVVTFPFSDLEPGLHTLSFKAWDTYNNSSIAEIQFLVVDDEEMKLEKVLNYPNPFVSYTEFWFQHNKPYEPLDVQVQVFTVSGKLVWTHNQTITTEGYLSRDITWDGRDDFGNKIGKGVYVYKITVKSTLSNKVAEKFEKLVIL</sequence>
<protein>
    <submittedName>
        <fullName evidence="3">Peptidase C25</fullName>
    </submittedName>
</protein>
<accession>A0ABQ5MHB6</accession>
<organism evidence="3 4">
    <name type="scientific">Neptunitalea lumnitzerae</name>
    <dbReference type="NCBI Taxonomy" id="2965509"/>
    <lineage>
        <taxon>Bacteria</taxon>
        <taxon>Pseudomonadati</taxon>
        <taxon>Bacteroidota</taxon>
        <taxon>Flavobacteriia</taxon>
        <taxon>Flavobacteriales</taxon>
        <taxon>Flavobacteriaceae</taxon>
        <taxon>Neptunitalea</taxon>
    </lineage>
</organism>
<comment type="caution">
    <text evidence="3">The sequence shown here is derived from an EMBL/GenBank/DDBJ whole genome shotgun (WGS) entry which is preliminary data.</text>
</comment>
<reference evidence="3" key="1">
    <citation type="submission" date="2022-07" db="EMBL/GenBank/DDBJ databases">
        <title>Taxonomy of Novel Oxalotrophic and Methylotrophic Bacteria.</title>
        <authorList>
            <person name="Sahin N."/>
            <person name="Tani A."/>
        </authorList>
    </citation>
    <scope>NUCLEOTIDE SEQUENCE</scope>
    <source>
        <strain evidence="3">Y10</strain>
    </source>
</reference>
<feature type="domain" description="Gingipain" evidence="2">
    <location>
        <begin position="535"/>
        <end position="906"/>
    </location>
</feature>
<dbReference type="Gene3D" id="2.60.40.4070">
    <property type="match status" value="1"/>
</dbReference>
<dbReference type="EMBL" id="BRVO01000001">
    <property type="protein sequence ID" value="GLB48782.1"/>
    <property type="molecule type" value="Genomic_DNA"/>
</dbReference>
<evidence type="ECO:0000313" key="3">
    <source>
        <dbReference type="EMBL" id="GLB48782.1"/>
    </source>
</evidence>
<evidence type="ECO:0000259" key="2">
    <source>
        <dbReference type="Pfam" id="PF01364"/>
    </source>
</evidence>
<dbReference type="InterPro" id="IPR026444">
    <property type="entry name" value="Secre_tail"/>
</dbReference>
<dbReference type="Gene3D" id="3.40.50.10390">
    <property type="entry name" value="Gingipain r, domain 1"/>
    <property type="match status" value="1"/>
</dbReference>
<evidence type="ECO:0000313" key="4">
    <source>
        <dbReference type="Proteomes" id="UP001143543"/>
    </source>
</evidence>
<dbReference type="Pfam" id="PF01364">
    <property type="entry name" value="Peptidase_C25"/>
    <property type="match status" value="1"/>
</dbReference>
<dbReference type="CDD" id="cd02258">
    <property type="entry name" value="Peptidase_C25_N"/>
    <property type="match status" value="1"/>
</dbReference>